<dbReference type="AlphaFoldDB" id="A0A5R8QGV6"/>
<dbReference type="Pfam" id="PF01636">
    <property type="entry name" value="APH"/>
    <property type="match status" value="1"/>
</dbReference>
<proteinExistence type="predicted"/>
<reference evidence="2 3" key="1">
    <citation type="submission" date="2019-05" db="EMBL/GenBank/DDBJ databases">
        <title>Culicoidintestinum kansasii gen. nov., sp. nov. from the gastrointestinal tract of the biting midge, Culicoides sonorensis.</title>
        <authorList>
            <person name="Neupane S."/>
            <person name="Ghosh A."/>
            <person name="Gunther S."/>
            <person name="Martin K."/>
            <person name="Zurek L."/>
        </authorList>
    </citation>
    <scope>NUCLEOTIDE SEQUENCE [LARGE SCALE GENOMIC DNA]</scope>
    <source>
        <strain evidence="2 3">CS-1</strain>
    </source>
</reference>
<protein>
    <submittedName>
        <fullName evidence="2">Aminoglycoside phosphotransferase family protein</fullName>
    </submittedName>
</protein>
<gene>
    <name evidence="2" type="ORF">FEZ08_00935</name>
</gene>
<dbReference type="Proteomes" id="UP000306912">
    <property type="component" value="Unassembled WGS sequence"/>
</dbReference>
<dbReference type="InParanoid" id="A0A5R8QGV6"/>
<evidence type="ECO:0000259" key="1">
    <source>
        <dbReference type="Pfam" id="PF01636"/>
    </source>
</evidence>
<dbReference type="OrthoDB" id="9800774at2"/>
<dbReference type="GO" id="GO:0016740">
    <property type="term" value="F:transferase activity"/>
    <property type="evidence" value="ECO:0007669"/>
    <property type="project" value="UniProtKB-KW"/>
</dbReference>
<comment type="caution">
    <text evidence="2">The sequence shown here is derived from an EMBL/GenBank/DDBJ whole genome shotgun (WGS) entry which is preliminary data.</text>
</comment>
<keyword evidence="3" id="KW-1185">Reference proteome</keyword>
<evidence type="ECO:0000313" key="2">
    <source>
        <dbReference type="EMBL" id="TLG77212.1"/>
    </source>
</evidence>
<sequence>MKKKMIAEGNTAEVFEWSDNQVLKLFRPSFNSKACEKEFAINQELSKLISNLPKAFEMIVEDNRPGIIYERVSSPALLTLSLRKPWLIKEYGRKMARLHFNIHQKDYYGEVIPAMTTILPASISQAIYLNETEKEILLQKITQQSIEYKICHFDFHPGNIMYKRDDEKVIDWMTCCIGNPLADVARTAVMLEFAVIPRVPIFISYLSSIPQRIMNRAYLNEYCLLSGRTIDEIKVWYPIIMASRLQKWLPEAETKRLLKEVRKRLNT</sequence>
<dbReference type="SUPFAM" id="SSF56112">
    <property type="entry name" value="Protein kinase-like (PK-like)"/>
    <property type="match status" value="1"/>
</dbReference>
<name>A0A5R8QGV6_9FIRM</name>
<dbReference type="Gene3D" id="3.90.1200.10">
    <property type="match status" value="1"/>
</dbReference>
<feature type="domain" description="Aminoglycoside phosphotransferase" evidence="1">
    <location>
        <begin position="7"/>
        <end position="190"/>
    </location>
</feature>
<keyword evidence="2" id="KW-0808">Transferase</keyword>
<dbReference type="RefSeq" id="WP_138189820.1">
    <property type="nucleotide sequence ID" value="NZ_VBWP01000001.1"/>
</dbReference>
<dbReference type="InterPro" id="IPR011009">
    <property type="entry name" value="Kinase-like_dom_sf"/>
</dbReference>
<organism evidence="2 3">
    <name type="scientific">Culicoidibacter larvae</name>
    <dbReference type="NCBI Taxonomy" id="2579976"/>
    <lineage>
        <taxon>Bacteria</taxon>
        <taxon>Bacillati</taxon>
        <taxon>Bacillota</taxon>
        <taxon>Culicoidibacteria</taxon>
        <taxon>Culicoidibacterales</taxon>
        <taxon>Culicoidibacteraceae</taxon>
        <taxon>Culicoidibacter</taxon>
    </lineage>
</organism>
<accession>A0A5R8QGV6</accession>
<evidence type="ECO:0000313" key="3">
    <source>
        <dbReference type="Proteomes" id="UP000306912"/>
    </source>
</evidence>
<dbReference type="EMBL" id="VBWP01000001">
    <property type="protein sequence ID" value="TLG77212.1"/>
    <property type="molecule type" value="Genomic_DNA"/>
</dbReference>
<dbReference type="InterPro" id="IPR002575">
    <property type="entry name" value="Aminoglycoside_PTrfase"/>
</dbReference>